<evidence type="ECO:0000256" key="9">
    <source>
        <dbReference type="SAM" id="MobiDB-lite"/>
    </source>
</evidence>
<feature type="compositionally biased region" description="Basic residues" evidence="9">
    <location>
        <begin position="21"/>
        <end position="30"/>
    </location>
</feature>
<keyword evidence="11" id="KW-0675">Receptor</keyword>
<dbReference type="SUPFAM" id="SSF49452">
    <property type="entry name" value="Starch-binding domain-like"/>
    <property type="match status" value="2"/>
</dbReference>
<evidence type="ECO:0000256" key="2">
    <source>
        <dbReference type="ARBA" id="ARBA00022448"/>
    </source>
</evidence>
<evidence type="ECO:0000256" key="5">
    <source>
        <dbReference type="ARBA" id="ARBA00023077"/>
    </source>
</evidence>
<evidence type="ECO:0000256" key="4">
    <source>
        <dbReference type="ARBA" id="ARBA00022692"/>
    </source>
</evidence>
<keyword evidence="12" id="KW-1185">Reference proteome</keyword>
<keyword evidence="6 8" id="KW-0472">Membrane</keyword>
<evidence type="ECO:0000256" key="6">
    <source>
        <dbReference type="ARBA" id="ARBA00023136"/>
    </source>
</evidence>
<name>A0A059XWC4_9BACT</name>
<dbReference type="InterPro" id="IPR039426">
    <property type="entry name" value="TonB-dep_rcpt-like"/>
</dbReference>
<comment type="subcellular location">
    <subcellularLocation>
        <location evidence="1 8">Cell outer membrane</location>
        <topology evidence="1 8">Multi-pass membrane protein</topology>
    </subcellularLocation>
</comment>
<evidence type="ECO:0000256" key="1">
    <source>
        <dbReference type="ARBA" id="ARBA00004571"/>
    </source>
</evidence>
<dbReference type="InterPro" id="IPR013784">
    <property type="entry name" value="Carb-bd-like_fold"/>
</dbReference>
<comment type="similarity">
    <text evidence="8">Belongs to the TonB-dependent receptor family.</text>
</comment>
<gene>
    <name evidence="11" type="ORF">Y981_11880</name>
</gene>
<feature type="domain" description="TonB-dependent receptor-like beta-barrel" evidence="10">
    <location>
        <begin position="489"/>
        <end position="960"/>
    </location>
</feature>
<feature type="region of interest" description="Disordered" evidence="9">
    <location>
        <begin position="1"/>
        <end position="31"/>
    </location>
</feature>
<dbReference type="GO" id="GO:0030246">
    <property type="term" value="F:carbohydrate binding"/>
    <property type="evidence" value="ECO:0007669"/>
    <property type="project" value="InterPro"/>
</dbReference>
<dbReference type="Gene3D" id="2.60.40.1120">
    <property type="entry name" value="Carboxypeptidase-like, regulatory domain"/>
    <property type="match status" value="2"/>
</dbReference>
<dbReference type="EMBL" id="CP007243">
    <property type="protein sequence ID" value="AIA31178.1"/>
    <property type="molecule type" value="Genomic_DNA"/>
</dbReference>
<dbReference type="Pfam" id="PF13620">
    <property type="entry name" value="CarboxypepD_reg"/>
    <property type="match status" value="2"/>
</dbReference>
<dbReference type="Proteomes" id="UP000027059">
    <property type="component" value="Chromosome"/>
</dbReference>
<dbReference type="Pfam" id="PF00593">
    <property type="entry name" value="TonB_dep_Rec_b-barrel"/>
    <property type="match status" value="1"/>
</dbReference>
<dbReference type="SUPFAM" id="SSF56935">
    <property type="entry name" value="Porins"/>
    <property type="match status" value="1"/>
</dbReference>
<dbReference type="Gene3D" id="2.40.170.20">
    <property type="entry name" value="TonB-dependent receptor, beta-barrel domain"/>
    <property type="match status" value="1"/>
</dbReference>
<dbReference type="AlphaFoldDB" id="A0A059XWC4"/>
<evidence type="ECO:0000256" key="3">
    <source>
        <dbReference type="ARBA" id="ARBA00022452"/>
    </source>
</evidence>
<evidence type="ECO:0000256" key="8">
    <source>
        <dbReference type="PROSITE-ProRule" id="PRU01360"/>
    </source>
</evidence>
<keyword evidence="4 8" id="KW-0812">Transmembrane</keyword>
<dbReference type="InterPro" id="IPR000531">
    <property type="entry name" value="Beta-barrel_TonB"/>
</dbReference>
<evidence type="ECO:0000256" key="7">
    <source>
        <dbReference type="ARBA" id="ARBA00023237"/>
    </source>
</evidence>
<evidence type="ECO:0000313" key="11">
    <source>
        <dbReference type="EMBL" id="AIA31178.1"/>
    </source>
</evidence>
<evidence type="ECO:0000313" key="12">
    <source>
        <dbReference type="Proteomes" id="UP000027059"/>
    </source>
</evidence>
<dbReference type="PROSITE" id="PS52016">
    <property type="entry name" value="TONB_DEPENDENT_REC_3"/>
    <property type="match status" value="1"/>
</dbReference>
<keyword evidence="5" id="KW-0798">TonB box</keyword>
<keyword evidence="2 8" id="KW-0813">Transport</keyword>
<sequence length="999" mass="108439">MFNSRSGRNVLKKAPGSTSLGKKKGKRMKMRGWMPGSSRFLVMAAGLLVGLDCHSGMAMGLSDGPDSAKKSPSSPADVQKRLKNSVIYGVVLSMKDGQPLSGVPIRMQNSETGKTYRKTSDDQGAFIFRELPPGTYRIEAGGGAFSVQTKEGLLQAGTVGEMDFRLQPLSRGTAELSGRIFEGQGSHKTPVAARLDAKNTKTGEIYTVSSDEKGYFDLKALPSGRYLVQVVKKGYSPLVEAVQVDQVTRRDFRLKLNQLAQADIQAEGNRKIRDTTGAISVIGQKKFQQNLTTGAAYTLMQNSPSIEYFSRSGSQGISGGMNYMSCRGYTVGGANTSPTGTAGIEISVEGVPQNIEADGGEIYDLGIMNTDVKSASIQRGVTTSRQTGNYAAGCAIDFHLVDPSSSAYQTINSGGGSYGLYYTSYINNSGINKDNGVGAYNDFTILHQDGFREFTPLTEYQYYGNLTKYLESGKLYFLATANYKNYDRGASVTLNNYNAFGPSFNGGASYSNPNNPGSTPNAPFYKNWDYGRFMLDLGFKDQVTPSIRVKNSLYAVVEPQGDTSMPAGFGSCNGTTCTPNQFNATSPLYQSINPNFSNQLGYQFVQNYYQAEGYKTGDIAEIRYRLWKDDNLYLGMKGQYATYHYYTDPMFSDNIVGGTINAIYSQTSIVGYLEDHYRPAKPVLLNVGFRVASVSQYFNDQVPADQWSLFTGGGTYTGGGGVGVSNGASMLIPMPHAGLNIYPTDNWKLYVTGGESFAPPAIFDYKGFAPGSLVGGVSPENVWDLSAGVRYSRERGYVAADLFSDYITNMPVALPFTSGTTTYTQYENVGQARQQGVEAEGKLVLGAGFNLSGNFTYLWGVLGNTPVGSLNFAGDMIPFVPLDMGNLALSWDHGPWHITVDERYTGMMNVIDFSGGPTGTGNPMINVPGYFTTDLYASYDLPVVKSWYKSASVYVDAFNLLNTNYYNPAGLEPGPNNLETLFIYPGEPVNVFAGVRMTF</sequence>
<dbReference type="KEGG" id="lfp:Y981_11880"/>
<dbReference type="HOGENOM" id="CLU_012963_0_0_0"/>
<evidence type="ECO:0000259" key="10">
    <source>
        <dbReference type="Pfam" id="PF00593"/>
    </source>
</evidence>
<reference evidence="11 12" key="2">
    <citation type="journal article" date="2015" name="Biomed. Res. Int.">
        <title>Effects of Arsenite Resistance on the Growth and Functional Gene Expression of Leptospirillum ferriphilum and Acidithiobacillus thiooxidans in Pure Culture and Coculture.</title>
        <authorList>
            <person name="Jiang H."/>
            <person name="Liang Y."/>
            <person name="Yin H."/>
            <person name="Xiao Y."/>
            <person name="Guo X."/>
            <person name="Xu Y."/>
            <person name="Hu Q."/>
            <person name="Liu H."/>
            <person name="Liu X."/>
        </authorList>
    </citation>
    <scope>NUCLEOTIDE SEQUENCE [LARGE SCALE GENOMIC DNA]</scope>
    <source>
        <strain evidence="11 12">YSK</strain>
    </source>
</reference>
<organism evidence="11 12">
    <name type="scientific">Leptospirillum ferriphilum YSK</name>
    <dbReference type="NCBI Taxonomy" id="1441628"/>
    <lineage>
        <taxon>Bacteria</taxon>
        <taxon>Pseudomonadati</taxon>
        <taxon>Nitrospirota</taxon>
        <taxon>Nitrospiria</taxon>
        <taxon>Nitrospirales</taxon>
        <taxon>Nitrospiraceae</taxon>
        <taxon>Leptospirillum</taxon>
    </lineage>
</organism>
<protein>
    <submittedName>
        <fullName evidence="11">TonB-dependent receptor</fullName>
    </submittedName>
</protein>
<reference evidence="12" key="1">
    <citation type="submission" date="2014-02" db="EMBL/GenBank/DDBJ databases">
        <title>Complete genome sequence and comparative genomic analysis of the nitrogen-fixing bacterium Leptospirillum ferriphilum YSK.</title>
        <authorList>
            <person name="Guo X."/>
            <person name="Yin H."/>
            <person name="Liang Y."/>
            <person name="Hu Q."/>
            <person name="Ma L."/>
            <person name="Xiao Y."/>
            <person name="Zhang X."/>
            <person name="Qiu G."/>
            <person name="Liu X."/>
        </authorList>
    </citation>
    <scope>NUCLEOTIDE SEQUENCE [LARGE SCALE GENOMIC DNA]</scope>
    <source>
        <strain evidence="12">YSK</strain>
    </source>
</reference>
<accession>A0A059XWC4</accession>
<keyword evidence="3 8" id="KW-1134">Transmembrane beta strand</keyword>
<keyword evidence="7 8" id="KW-0998">Cell outer membrane</keyword>
<proteinExistence type="inferred from homology"/>
<dbReference type="GO" id="GO:0009279">
    <property type="term" value="C:cell outer membrane"/>
    <property type="evidence" value="ECO:0007669"/>
    <property type="project" value="UniProtKB-SubCell"/>
</dbReference>
<dbReference type="InterPro" id="IPR036942">
    <property type="entry name" value="Beta-barrel_TonB_sf"/>
</dbReference>